<feature type="transmembrane region" description="Helical" evidence="9">
    <location>
        <begin position="299"/>
        <end position="319"/>
    </location>
</feature>
<evidence type="ECO:0000256" key="8">
    <source>
        <dbReference type="ARBA" id="ARBA00023315"/>
    </source>
</evidence>
<feature type="transmembrane region" description="Helical" evidence="9">
    <location>
        <begin position="123"/>
        <end position="143"/>
    </location>
</feature>
<gene>
    <name evidence="11" type="ORF">NE237_019457</name>
</gene>
<evidence type="ECO:0000256" key="4">
    <source>
        <dbReference type="ARBA" id="ARBA00022679"/>
    </source>
</evidence>
<feature type="transmembrane region" description="Helical" evidence="9">
    <location>
        <begin position="6"/>
        <end position="24"/>
    </location>
</feature>
<name>A0A9Q0KBQ1_9MAGN</name>
<comment type="similarity">
    <text evidence="3">Belongs to the wax synthase family.</text>
</comment>
<evidence type="ECO:0000256" key="7">
    <source>
        <dbReference type="ARBA" id="ARBA00023136"/>
    </source>
</evidence>
<feature type="domain" description="Wax synthase" evidence="10">
    <location>
        <begin position="186"/>
        <end position="274"/>
    </location>
</feature>
<dbReference type="OrthoDB" id="1077582at2759"/>
<keyword evidence="12" id="KW-1185">Reference proteome</keyword>
<dbReference type="Proteomes" id="UP001141806">
    <property type="component" value="Unassembled WGS sequence"/>
</dbReference>
<keyword evidence="8" id="KW-0012">Acyltransferase</keyword>
<organism evidence="11 12">
    <name type="scientific">Protea cynaroides</name>
    <dbReference type="NCBI Taxonomy" id="273540"/>
    <lineage>
        <taxon>Eukaryota</taxon>
        <taxon>Viridiplantae</taxon>
        <taxon>Streptophyta</taxon>
        <taxon>Embryophyta</taxon>
        <taxon>Tracheophyta</taxon>
        <taxon>Spermatophyta</taxon>
        <taxon>Magnoliopsida</taxon>
        <taxon>Proteales</taxon>
        <taxon>Proteaceae</taxon>
        <taxon>Protea</taxon>
    </lineage>
</organism>
<dbReference type="InterPro" id="IPR044851">
    <property type="entry name" value="Wax_synthase"/>
</dbReference>
<dbReference type="PANTHER" id="PTHR31595:SF57">
    <property type="entry name" value="OS04G0481900 PROTEIN"/>
    <property type="match status" value="1"/>
</dbReference>
<reference evidence="11" key="1">
    <citation type="journal article" date="2023" name="Plant J.">
        <title>The genome of the king protea, Protea cynaroides.</title>
        <authorList>
            <person name="Chang J."/>
            <person name="Duong T.A."/>
            <person name="Schoeman C."/>
            <person name="Ma X."/>
            <person name="Roodt D."/>
            <person name="Barker N."/>
            <person name="Li Z."/>
            <person name="Van de Peer Y."/>
            <person name="Mizrachi E."/>
        </authorList>
    </citation>
    <scope>NUCLEOTIDE SEQUENCE</scope>
    <source>
        <tissue evidence="11">Young leaves</tissue>
    </source>
</reference>
<keyword evidence="7 9" id="KW-0472">Membrane</keyword>
<keyword evidence="6 9" id="KW-1133">Transmembrane helix</keyword>
<feature type="transmembrane region" description="Helical" evidence="9">
    <location>
        <begin position="36"/>
        <end position="54"/>
    </location>
</feature>
<comment type="pathway">
    <text evidence="2">Secondary metabolite biosynthesis.</text>
</comment>
<feature type="transmembrane region" description="Helical" evidence="9">
    <location>
        <begin position="60"/>
        <end position="79"/>
    </location>
</feature>
<dbReference type="GO" id="GO:0006629">
    <property type="term" value="P:lipid metabolic process"/>
    <property type="evidence" value="ECO:0007669"/>
    <property type="project" value="InterPro"/>
</dbReference>
<feature type="transmembrane region" description="Helical" evidence="9">
    <location>
        <begin position="240"/>
        <end position="263"/>
    </location>
</feature>
<evidence type="ECO:0000256" key="5">
    <source>
        <dbReference type="ARBA" id="ARBA00022692"/>
    </source>
</evidence>
<evidence type="ECO:0000313" key="12">
    <source>
        <dbReference type="Proteomes" id="UP001141806"/>
    </source>
</evidence>
<accession>A0A9Q0KBQ1</accession>
<evidence type="ECO:0000256" key="3">
    <source>
        <dbReference type="ARBA" id="ARBA00007282"/>
    </source>
</evidence>
<evidence type="ECO:0000256" key="1">
    <source>
        <dbReference type="ARBA" id="ARBA00004141"/>
    </source>
</evidence>
<dbReference type="EMBL" id="JAMYWD010000007">
    <property type="protein sequence ID" value="KAJ4967608.1"/>
    <property type="molecule type" value="Genomic_DNA"/>
</dbReference>
<dbReference type="GO" id="GO:0016020">
    <property type="term" value="C:membrane"/>
    <property type="evidence" value="ECO:0007669"/>
    <property type="project" value="UniProtKB-SubCell"/>
</dbReference>
<dbReference type="PANTHER" id="PTHR31595">
    <property type="entry name" value="LONG-CHAIN-ALCOHOL O-FATTY-ACYLTRANSFERASE 3-RELATED"/>
    <property type="match status" value="1"/>
</dbReference>
<evidence type="ECO:0000256" key="9">
    <source>
        <dbReference type="SAM" id="Phobius"/>
    </source>
</evidence>
<dbReference type="Pfam" id="PF13813">
    <property type="entry name" value="MBOAT_2"/>
    <property type="match status" value="1"/>
</dbReference>
<keyword evidence="4" id="KW-0808">Transferase</keyword>
<comment type="caution">
    <text evidence="11">The sequence shown here is derived from an EMBL/GenBank/DDBJ whole genome shotgun (WGS) entry which is preliminary data.</text>
</comment>
<proteinExistence type="inferred from homology"/>
<evidence type="ECO:0000313" key="11">
    <source>
        <dbReference type="EMBL" id="KAJ4967608.1"/>
    </source>
</evidence>
<sequence length="342" mass="39091">MEGEFTNIIKVWVSVFASLSYCYLIARRIPKGKLRLLSLIPNFCLFFIVPLKFSSFHLRGFTALFLAWLANFKLLLFAFGQGPLSLDPPMPLIPFIFVASLPIKTKNQSPTPIDSSKDNPSPLSTLMNYAIKVILLAVVIRSYDYEQYFHPRILGFLYCCHIYFCVEITLATVAYMARLILGLELEPTFKEPYLSTSLQDFWSRRWNLMVPKILHPTVYEPTRCLATHLLGNESESVPRILAILNTFLVSGLMHELLFFYIGCWHPTWKTMFYFVLHGSCLAAEIAAKKALANRWQLHPAVSCLLVNGFLVVTVSWLLLSEFVRYLLVTHGISEFKALVGFI</sequence>
<protein>
    <recommendedName>
        <fullName evidence="10">Wax synthase domain-containing protein</fullName>
    </recommendedName>
</protein>
<keyword evidence="5 9" id="KW-0812">Transmembrane</keyword>
<evidence type="ECO:0000256" key="2">
    <source>
        <dbReference type="ARBA" id="ARBA00005179"/>
    </source>
</evidence>
<dbReference type="InterPro" id="IPR017088">
    <property type="entry name" value="Wax_synthase_Magnoliopsida"/>
</dbReference>
<dbReference type="AlphaFoldDB" id="A0A9Q0KBQ1"/>
<comment type="subcellular location">
    <subcellularLocation>
        <location evidence="1">Membrane</location>
        <topology evidence="1">Multi-pass membrane protein</topology>
    </subcellularLocation>
</comment>
<evidence type="ECO:0000259" key="10">
    <source>
        <dbReference type="Pfam" id="PF13813"/>
    </source>
</evidence>
<evidence type="ECO:0000256" key="6">
    <source>
        <dbReference type="ARBA" id="ARBA00022989"/>
    </source>
</evidence>
<dbReference type="GO" id="GO:0008374">
    <property type="term" value="F:O-acyltransferase activity"/>
    <property type="evidence" value="ECO:0007669"/>
    <property type="project" value="InterPro"/>
</dbReference>
<feature type="transmembrane region" description="Helical" evidence="9">
    <location>
        <begin position="155"/>
        <end position="177"/>
    </location>
</feature>
<dbReference type="PIRSF" id="PIRSF037006">
    <property type="entry name" value="Wax_synthase"/>
    <property type="match status" value="1"/>
</dbReference>
<dbReference type="InterPro" id="IPR032805">
    <property type="entry name" value="Wax_synthase_dom"/>
</dbReference>